<keyword evidence="1" id="KW-0732">Signal</keyword>
<feature type="non-terminal residue" evidence="4">
    <location>
        <position position="232"/>
    </location>
</feature>
<feature type="non-terminal residue" evidence="4">
    <location>
        <position position="1"/>
    </location>
</feature>
<evidence type="ECO:0008006" key="5">
    <source>
        <dbReference type="Google" id="ProtNLM"/>
    </source>
</evidence>
<dbReference type="EMBL" id="UINC01222865">
    <property type="protein sequence ID" value="SVE51825.1"/>
    <property type="molecule type" value="Genomic_DNA"/>
</dbReference>
<protein>
    <recommendedName>
        <fullName evidence="5">Bulb-type lectin domain-containing protein</fullName>
    </recommendedName>
</protein>
<dbReference type="PANTHER" id="PTHR10680">
    <property type="entry name" value="PEPTIDYL-GLYCINE ALPHA-AMIDATING MONOOXYGENASE"/>
    <property type="match status" value="1"/>
</dbReference>
<name>A0A383E612_9ZZZZ</name>
<dbReference type="Pfam" id="PF17170">
    <property type="entry name" value="DUF5128"/>
    <property type="match status" value="1"/>
</dbReference>
<evidence type="ECO:0000313" key="4">
    <source>
        <dbReference type="EMBL" id="SVE51825.1"/>
    </source>
</evidence>
<organism evidence="4">
    <name type="scientific">marine metagenome</name>
    <dbReference type="NCBI Taxonomy" id="408172"/>
    <lineage>
        <taxon>unclassified sequences</taxon>
        <taxon>metagenomes</taxon>
        <taxon>ecological metagenomes</taxon>
    </lineage>
</organism>
<dbReference type="AlphaFoldDB" id="A0A383E612"/>
<dbReference type="InterPro" id="IPR001258">
    <property type="entry name" value="NHL_repeat"/>
</dbReference>
<keyword evidence="2" id="KW-0677">Repeat</keyword>
<dbReference type="InterPro" id="IPR011042">
    <property type="entry name" value="6-blade_b-propeller_TolB-like"/>
</dbReference>
<sequence>DPRSGYKLADNWPRYPAGMQFEMGSGVAVDEQGIIYLFTRDIEHWAAHPLAMRDKMGKSSISMFSRDGDYLGKWGPSDQRGFALGAHTLYIEADGMFWTTDRDGHTVKKYHPNGELLLTLGSFAKWGDDENHFNGPTAVIVQENGNIVVADGYWNSRLMWFTQEGEFIKSVGQWGRGPGEFHTPHALAQDSKGHLLVADLCGGNFHDYMTLPGQIAEHRTRVAEGCLHRIQR</sequence>
<gene>
    <name evidence="4" type="ORF">METZ01_LOCUS504679</name>
</gene>
<evidence type="ECO:0000256" key="3">
    <source>
        <dbReference type="ARBA" id="ARBA00023180"/>
    </source>
</evidence>
<keyword evidence="3" id="KW-0325">Glycoprotein</keyword>
<proteinExistence type="predicted"/>
<dbReference type="PROSITE" id="PS51125">
    <property type="entry name" value="NHL"/>
    <property type="match status" value="1"/>
</dbReference>
<dbReference type="Gene3D" id="2.120.10.30">
    <property type="entry name" value="TolB, C-terminal domain"/>
    <property type="match status" value="1"/>
</dbReference>
<evidence type="ECO:0000256" key="2">
    <source>
        <dbReference type="ARBA" id="ARBA00022737"/>
    </source>
</evidence>
<reference evidence="4" key="1">
    <citation type="submission" date="2018-05" db="EMBL/GenBank/DDBJ databases">
        <authorList>
            <person name="Lanie J.A."/>
            <person name="Ng W.-L."/>
            <person name="Kazmierczak K.M."/>
            <person name="Andrzejewski T.M."/>
            <person name="Davidsen T.M."/>
            <person name="Wayne K.J."/>
            <person name="Tettelin H."/>
            <person name="Glass J.I."/>
            <person name="Rusch D."/>
            <person name="Podicherti R."/>
            <person name="Tsui H.-C.T."/>
            <person name="Winkler M.E."/>
        </authorList>
    </citation>
    <scope>NUCLEOTIDE SEQUENCE</scope>
</reference>
<evidence type="ECO:0000256" key="1">
    <source>
        <dbReference type="ARBA" id="ARBA00022729"/>
    </source>
</evidence>
<accession>A0A383E612</accession>
<dbReference type="SUPFAM" id="SSF101898">
    <property type="entry name" value="NHL repeat"/>
    <property type="match status" value="1"/>
</dbReference>